<evidence type="ECO:0000256" key="4">
    <source>
        <dbReference type="SAM" id="SignalP"/>
    </source>
</evidence>
<proteinExistence type="predicted"/>
<feature type="chain" id="PRO_5006712244" evidence="4">
    <location>
        <begin position="24"/>
        <end position="336"/>
    </location>
</feature>
<keyword evidence="6" id="KW-1185">Reference proteome</keyword>
<dbReference type="RefSeq" id="WP_048599216.1">
    <property type="nucleotide sequence ID" value="NZ_CAXIAP010000002.1"/>
</dbReference>
<dbReference type="STRING" id="282199.GCA_001049735_01851"/>
<organism evidence="5 6">
    <name type="scientific">Nereida ignava</name>
    <dbReference type="NCBI Taxonomy" id="282199"/>
    <lineage>
        <taxon>Bacteria</taxon>
        <taxon>Pseudomonadati</taxon>
        <taxon>Pseudomonadota</taxon>
        <taxon>Alphaproteobacteria</taxon>
        <taxon>Rhodobacterales</taxon>
        <taxon>Roseobacteraceae</taxon>
        <taxon>Nereida</taxon>
    </lineage>
</organism>
<reference evidence="5 6" key="1">
    <citation type="submission" date="2015-04" db="EMBL/GenBank/DDBJ databases">
        <authorList>
            <person name="Syromyatnikov M.Y."/>
            <person name="Popov V.N."/>
        </authorList>
    </citation>
    <scope>NUCLEOTIDE SEQUENCE [LARGE SCALE GENOMIC DNA]</scope>
    <source>
        <strain evidence="5 6">CECT 5292</strain>
    </source>
</reference>
<evidence type="ECO:0000256" key="2">
    <source>
        <dbReference type="ARBA" id="ARBA00022729"/>
    </source>
</evidence>
<dbReference type="GO" id="GO:0055085">
    <property type="term" value="P:transmembrane transport"/>
    <property type="evidence" value="ECO:0007669"/>
    <property type="project" value="InterPro"/>
</dbReference>
<dbReference type="PANTHER" id="PTHR33376:SF5">
    <property type="entry name" value="EXTRACYTOPLASMIC SOLUTE RECEPTOR PROTEIN"/>
    <property type="match status" value="1"/>
</dbReference>
<accession>A0A0U1NM81</accession>
<dbReference type="NCBIfam" id="NF037995">
    <property type="entry name" value="TRAP_S1"/>
    <property type="match status" value="1"/>
</dbReference>
<dbReference type="EMBL" id="CVQV01000009">
    <property type="protein sequence ID" value="CRK75798.1"/>
    <property type="molecule type" value="Genomic_DNA"/>
</dbReference>
<name>A0A0U1NM81_9RHOB</name>
<dbReference type="InterPro" id="IPR038404">
    <property type="entry name" value="TRAP_DctP_sf"/>
</dbReference>
<keyword evidence="2 4" id="KW-0732">Signal</keyword>
<protein>
    <submittedName>
        <fullName evidence="5">TRAP transporter solute receptor, DctP family</fullName>
    </submittedName>
</protein>
<feature type="signal peptide" evidence="4">
    <location>
        <begin position="1"/>
        <end position="23"/>
    </location>
</feature>
<keyword evidence="5" id="KW-0675">Receptor</keyword>
<keyword evidence="3" id="KW-0574">Periplasm</keyword>
<evidence type="ECO:0000313" key="6">
    <source>
        <dbReference type="Proteomes" id="UP000048949"/>
    </source>
</evidence>
<dbReference type="Gene3D" id="3.40.190.170">
    <property type="entry name" value="Bacterial extracellular solute-binding protein, family 7"/>
    <property type="match status" value="1"/>
</dbReference>
<dbReference type="Proteomes" id="UP000048949">
    <property type="component" value="Unassembled WGS sequence"/>
</dbReference>
<comment type="subcellular location">
    <subcellularLocation>
        <location evidence="1">Periplasm</location>
    </subcellularLocation>
</comment>
<dbReference type="InterPro" id="IPR018389">
    <property type="entry name" value="DctP_fam"/>
</dbReference>
<dbReference type="GO" id="GO:0042597">
    <property type="term" value="C:periplasmic space"/>
    <property type="evidence" value="ECO:0007669"/>
    <property type="project" value="UniProtKB-SubCell"/>
</dbReference>
<gene>
    <name evidence="5" type="ORF">NIG5292_01852</name>
</gene>
<evidence type="ECO:0000256" key="1">
    <source>
        <dbReference type="ARBA" id="ARBA00004418"/>
    </source>
</evidence>
<evidence type="ECO:0000256" key="3">
    <source>
        <dbReference type="ARBA" id="ARBA00022764"/>
    </source>
</evidence>
<dbReference type="AlphaFoldDB" id="A0A0U1NM81"/>
<evidence type="ECO:0000313" key="5">
    <source>
        <dbReference type="EMBL" id="CRK75798.1"/>
    </source>
</evidence>
<sequence>MNKLLQRTAIAALSLAFAGEALATEWNVSLWGKRRAFTEHVEKLAELVSEKTGGEFTLNISYGGLSKNRENLDGISIGAFEMAQFCAGYHRDKNPSITVLELPFLGVSSLEQEREISQALYQQPAVQEDLARWNATLLMPSPLPQYNIVGVGDAPTTLAAYEGLSVRATGGIGKAMEAVGAVPTSMSATEVRQAMDSGVVKAVSFAPHAHMSFGTIENAKWWTTNLNPGTVNCPVVANTDALNDLSDAHRAALLGSIDEALDHYIATYNGATMDAWGPALDERGIERVTYSDSELAAFKDKVAGPAAAAWVADNTAKGLPAQELLDFVSGMISSGS</sequence>
<dbReference type="OrthoDB" id="7818209at2"/>
<dbReference type="Pfam" id="PF03480">
    <property type="entry name" value="DctP"/>
    <property type="match status" value="1"/>
</dbReference>
<dbReference type="PANTHER" id="PTHR33376">
    <property type="match status" value="1"/>
</dbReference>